<keyword evidence="4" id="KW-1185">Reference proteome</keyword>
<sequence length="2186" mass="229328">MHKVKQTFVPKGNSISALFQYVVFVGIFSLRGSSSATTSFASSKETKDNDLLDKYLFAALDSNHDEDITLEEVRAFAFEQHVEALPRTVRIFIEGIRDSCLERENQEETPLVLVHNVSVVQENTSNKADVSSVPRHILQDESAPSLPPPPLPFLPPPSPPLEANESIVKIADEENATQLLAAALQDAEVAEVVVLVNVVITHGLPSVNRSLHIRGGMCNTTLSEGNDTSMAGGQRCTISGDERWRIFTVVAGGNLVMEHIVLCGGHDVNGSALHVSGASAVTILNCSLQHNYASGHGGAVYVVEESQLVVLWSEVVANEAVRGGGVYARASDVTISESHVADNVAVKGAAVYGSPGVAMVFTNHTSVTGNTVTGGVIRGSCSTHDNGGGAVFCDSNCMVVVEAFSVFTNNFGGRAMVDVGLARAGSWSLGMGMGTHSRVGQPKLDASSYQTLSWPAAVCNVCRSEAGRGALSSGGGVQYYCSSELAAVVQCAALSWRAVVCNMCSSELAALWRLAAVVCNVCSSQAGGGGVQYIAALSWRGALSWPSGGGAMCAALTAGALGCGGGIFLGEHSTAALTSGAFFGNNTSLCGGVLSAEDTGAPPTLGVGGGALNMRSYVVLVLRDCAVRGNVAINGGGISMYKHYNLILEDSVFSANEASDGGGAIKAYAGANNIQRCSFERNCAGGSGGVLYLASDSRNTTISDCNLQDTVSTDNGGGLLLGTRSVTNISRSRFVNLTALYGGVARIVSDAEVTFQESLLANSTATAKGGALSSKYRSHIILDQLSVIRGCSSLGHQGGGGVHLLDDSWLTATRGSAVENNTADIGGGVASSSSTVVTLEQGAVVRWNVASRRGGGLALSGGPNTLRIRTGAAVFANRAADGAGAIMGAASTVVMESGAVVASNVATSRGGGLYCEESISLILSNSSIHANEAGDSGGGAYVLDHAKLTIANQSLVNANVATSKGGGIYAESYATIWMQGGAAVRGNFAGDEGGGLHMMLGGMLEISTGSVLGDNVAERYSGGGASVLAGTVELDEGVMISNNTAGLHGGGLFLHGGGHLEVSGASLVGNQAGEHGGAIYAEEVEARLHCVSFVHNVANRSGGALYMNAATAQIGDVRSPTTCNLTNVAEQVEECSGQDACEALHWRQSGPGEVRAELMENSAGASGGGVYAESSVLAVVGAVMVGNTVRAVTCAAQGASGGAMVMVSSAATIETTTFTNNSAEAAAGAVLVTESVLNLTDSVLEGNRGTTGGGVKSVAALLEVNGCRFASNTAEQHGGALFASIASVLVLNASTFTGNAAIDGVGAYVELPCACDSFTSLTQLSFGDNAAQGYGPNLFWVLVDEEGNEVNITHVTHEVADDREGAEDEDGGSESTTTQLLQCKACTANDDTAVLATPPASFVVMQNGVQVALLTAQSGAEVTPSFQYVALDWYGNTIGMLEEAPSVEATVANATSGYTAISGQTSATYGAEGALFTDLVLKGSPGEGVDLQLSSKHATLDSVYVTVQLDPCTTGDVYNPDTQSCTPCPIGWVKFTNGTEQCESCEGRGVVCHGGADFETEDDHWLAVDSAFECCRALEAECILDRVYSCLDEDSCRSISGAIAMEDKEYAQFTQCEDGHDPAVVLCGRCLAGYEGNSMGRLGMRCTACPRENDVQGLILLALRAAGFVGLILLLVYILWKIYKQVNHHSFFDSIKKTNAASATHATGGMVSGSILIAWIQVSSQTIDVWPEYMMPSMYRKSLKFTSVLNFHLVEIFSLPCIMFAIVGTQQWTVWVDSFYMQLLFSALLPLAIAAPLLRTLVVNIRAKGCAPWVLADDALLPNSRYEARRLFSVSQLSSCCWSTSDSITSNRRPSATLEGGESLRLATFEEGYLDKIASTSSFKRTQSTEVTLNPLYPIETAEGSAPFDEHRQRTTAPPEEAGVQKEGPQLSRLMGDSFAEGTAVDDRAMKLPTSPSFTEIDDAASNGNAGDQRDKENAEEEAVGRGSRGPDREDSVAALIFFLILVHTSVSTRMFQIFHCTKVYNDGGQEVSWLLCDLRAQCHTRVWYTFVVLSACVLIFYVFGMPLFFLLAAWQLRKQKQVRLQSGQLAYAMERQLEQRSGQWYYFPCDKGACLLPVRIFPCFHDDAKAKEASKRSKVSRCNEEEQELKQEGRVQFGLTSVHSSCSTMAEEEEEEEEEEGVEGV</sequence>
<feature type="transmembrane region" description="Helical" evidence="2">
    <location>
        <begin position="1658"/>
        <end position="1680"/>
    </location>
</feature>
<feature type="transmembrane region" description="Helical" evidence="2">
    <location>
        <begin position="1779"/>
        <end position="1798"/>
    </location>
</feature>
<reference evidence="3 4" key="1">
    <citation type="journal article" date="2015" name="Genome Biol. Evol.">
        <title>Comparative Genomics of a Bacterivorous Green Alga Reveals Evolutionary Causalities and Consequences of Phago-Mixotrophic Mode of Nutrition.</title>
        <authorList>
            <person name="Burns J.A."/>
            <person name="Paasch A."/>
            <person name="Narechania A."/>
            <person name="Kim E."/>
        </authorList>
    </citation>
    <scope>NUCLEOTIDE SEQUENCE [LARGE SCALE GENOMIC DNA]</scope>
    <source>
        <strain evidence="3 4">PLY_AMNH</strain>
    </source>
</reference>
<dbReference type="PANTHER" id="PTHR11319">
    <property type="entry name" value="G PROTEIN-COUPLED RECEPTOR-RELATED"/>
    <property type="match status" value="1"/>
</dbReference>
<evidence type="ECO:0000313" key="3">
    <source>
        <dbReference type="EMBL" id="KAK3238331.1"/>
    </source>
</evidence>
<feature type="transmembrane region" description="Helical" evidence="2">
    <location>
        <begin position="2048"/>
        <end position="2075"/>
    </location>
</feature>
<dbReference type="Proteomes" id="UP001190700">
    <property type="component" value="Unassembled WGS sequence"/>
</dbReference>
<gene>
    <name evidence="3" type="ORF">CYMTET_51649</name>
</gene>
<proteinExistence type="predicted"/>
<feature type="region of interest" description="Disordered" evidence="1">
    <location>
        <begin position="1953"/>
        <end position="1992"/>
    </location>
</feature>
<dbReference type="InterPro" id="IPR011050">
    <property type="entry name" value="Pectin_lyase_fold/virulence"/>
</dbReference>
<keyword evidence="2" id="KW-0812">Transmembrane</keyword>
<comment type="caution">
    <text evidence="3">The sequence shown here is derived from an EMBL/GenBank/DDBJ whole genome shotgun (WGS) entry which is preliminary data.</text>
</comment>
<dbReference type="PANTHER" id="PTHR11319:SF35">
    <property type="entry name" value="OUTER MEMBRANE PROTEIN PMPC-RELATED"/>
    <property type="match status" value="1"/>
</dbReference>
<evidence type="ECO:0000256" key="1">
    <source>
        <dbReference type="SAM" id="MobiDB-lite"/>
    </source>
</evidence>
<name>A0AAE0BKL3_9CHLO</name>
<dbReference type="InterPro" id="IPR006626">
    <property type="entry name" value="PbH1"/>
</dbReference>
<evidence type="ECO:0000256" key="2">
    <source>
        <dbReference type="SAM" id="Phobius"/>
    </source>
</evidence>
<accession>A0AAE0BKL3</accession>
<protein>
    <submittedName>
        <fullName evidence="3">Uncharacterized protein</fullName>
    </submittedName>
</protein>
<keyword evidence="2" id="KW-0472">Membrane</keyword>
<feature type="transmembrane region" description="Helical" evidence="2">
    <location>
        <begin position="1996"/>
        <end position="2016"/>
    </location>
</feature>
<dbReference type="SMART" id="SM00710">
    <property type="entry name" value="PbH1"/>
    <property type="match status" value="11"/>
</dbReference>
<evidence type="ECO:0000313" key="4">
    <source>
        <dbReference type="Proteomes" id="UP001190700"/>
    </source>
</evidence>
<feature type="region of interest" description="Disordered" evidence="1">
    <location>
        <begin position="1903"/>
        <end position="1933"/>
    </location>
</feature>
<dbReference type="EMBL" id="LGRX02034254">
    <property type="protein sequence ID" value="KAK3238331.1"/>
    <property type="molecule type" value="Genomic_DNA"/>
</dbReference>
<dbReference type="SUPFAM" id="SSF51126">
    <property type="entry name" value="Pectin lyase-like"/>
    <property type="match status" value="4"/>
</dbReference>
<keyword evidence="2" id="KW-1133">Transmembrane helix</keyword>
<organism evidence="3 4">
    <name type="scientific">Cymbomonas tetramitiformis</name>
    <dbReference type="NCBI Taxonomy" id="36881"/>
    <lineage>
        <taxon>Eukaryota</taxon>
        <taxon>Viridiplantae</taxon>
        <taxon>Chlorophyta</taxon>
        <taxon>Pyramimonadophyceae</taxon>
        <taxon>Pyramimonadales</taxon>
        <taxon>Pyramimonadaceae</taxon>
        <taxon>Cymbomonas</taxon>
    </lineage>
</organism>
<feature type="transmembrane region" description="Helical" evidence="2">
    <location>
        <begin position="1748"/>
        <end position="1767"/>
    </location>
</feature>